<gene>
    <name evidence="1" type="ORF">LOAG_09475</name>
</gene>
<proteinExistence type="predicted"/>
<dbReference type="KEGG" id="loa:LOAG_09475"/>
<name>A0A1S0TRL6_LOALO</name>
<sequence length="50" mass="6025">MGSFYLANIFKIERNLKANTWKEERKKLAVAYLNNEDNIRSNRDECRMMV</sequence>
<dbReference type="InParanoid" id="A0A1S0TRL6"/>
<evidence type="ECO:0000313" key="1">
    <source>
        <dbReference type="EMBL" id="EFO19021.1"/>
    </source>
</evidence>
<dbReference type="GeneID" id="9946914"/>
<dbReference type="RefSeq" id="XP_003145050.1">
    <property type="nucleotide sequence ID" value="XM_003145002.1"/>
</dbReference>
<reference evidence="1" key="1">
    <citation type="submission" date="2012-04" db="EMBL/GenBank/DDBJ databases">
        <title>The Genome Sequence of Loa loa.</title>
        <authorList>
            <consortium name="The Broad Institute Genome Sequencing Platform"/>
            <consortium name="Broad Institute Genome Sequencing Center for Infectious Disease"/>
            <person name="Nutman T.B."/>
            <person name="Fink D.L."/>
            <person name="Russ C."/>
            <person name="Young S."/>
            <person name="Zeng Q."/>
            <person name="Gargeya S."/>
            <person name="Alvarado L."/>
            <person name="Berlin A."/>
            <person name="Chapman S.B."/>
            <person name="Chen Z."/>
            <person name="Freedman E."/>
            <person name="Gellesch M."/>
            <person name="Goldberg J."/>
            <person name="Griggs A."/>
            <person name="Gujja S."/>
            <person name="Heilman E.R."/>
            <person name="Heiman D."/>
            <person name="Howarth C."/>
            <person name="Mehta T."/>
            <person name="Neiman D."/>
            <person name="Pearson M."/>
            <person name="Roberts A."/>
            <person name="Saif S."/>
            <person name="Shea T."/>
            <person name="Shenoy N."/>
            <person name="Sisk P."/>
            <person name="Stolte C."/>
            <person name="Sykes S."/>
            <person name="White J."/>
            <person name="Yandava C."/>
            <person name="Haas B."/>
            <person name="Henn M.R."/>
            <person name="Nusbaum C."/>
            <person name="Birren B."/>
        </authorList>
    </citation>
    <scope>NUCLEOTIDE SEQUENCE [LARGE SCALE GENOMIC DNA]</scope>
</reference>
<accession>A0A1S0TRL6</accession>
<organism evidence="1">
    <name type="scientific">Loa loa</name>
    <name type="common">Eye worm</name>
    <name type="synonym">Filaria loa</name>
    <dbReference type="NCBI Taxonomy" id="7209"/>
    <lineage>
        <taxon>Eukaryota</taxon>
        <taxon>Metazoa</taxon>
        <taxon>Ecdysozoa</taxon>
        <taxon>Nematoda</taxon>
        <taxon>Chromadorea</taxon>
        <taxon>Rhabditida</taxon>
        <taxon>Spirurina</taxon>
        <taxon>Spiruromorpha</taxon>
        <taxon>Filarioidea</taxon>
        <taxon>Onchocercidae</taxon>
        <taxon>Loa</taxon>
    </lineage>
</organism>
<protein>
    <submittedName>
        <fullName evidence="1">Uncharacterized protein</fullName>
    </submittedName>
</protein>
<dbReference type="EMBL" id="JH712693">
    <property type="protein sequence ID" value="EFO19021.1"/>
    <property type="molecule type" value="Genomic_DNA"/>
</dbReference>
<dbReference type="CTD" id="9946914"/>
<dbReference type="AlphaFoldDB" id="A0A1S0TRL6"/>